<dbReference type="RefSeq" id="WP_079546029.1">
    <property type="nucleotide sequence ID" value="NZ_CP117826.1"/>
</dbReference>
<dbReference type="PIRSF" id="PIRSF038471">
    <property type="entry name" value="MreC"/>
    <property type="match status" value="1"/>
</dbReference>
<dbReference type="Pfam" id="PF04085">
    <property type="entry name" value="MreC"/>
    <property type="match status" value="1"/>
</dbReference>
<accession>A0AAU8A770</accession>
<dbReference type="Gene3D" id="2.40.10.340">
    <property type="entry name" value="Rod shape-determining protein MreC, domain 1"/>
    <property type="match status" value="1"/>
</dbReference>
<evidence type="ECO:0000256" key="1">
    <source>
        <dbReference type="ARBA" id="ARBA00009369"/>
    </source>
</evidence>
<dbReference type="NCBIfam" id="TIGR00219">
    <property type="entry name" value="mreC"/>
    <property type="match status" value="1"/>
</dbReference>
<dbReference type="InterPro" id="IPR055342">
    <property type="entry name" value="MreC_beta-barrel_core"/>
</dbReference>
<dbReference type="InterPro" id="IPR042177">
    <property type="entry name" value="Cell/Rod_1"/>
</dbReference>
<keyword evidence="3 5" id="KW-0133">Cell shape</keyword>
<dbReference type="PANTHER" id="PTHR34138:SF1">
    <property type="entry name" value="CELL SHAPE-DETERMINING PROTEIN MREC"/>
    <property type="match status" value="1"/>
</dbReference>
<comment type="similarity">
    <text evidence="1 5">Belongs to the MreC family.</text>
</comment>
<dbReference type="PANTHER" id="PTHR34138">
    <property type="entry name" value="CELL SHAPE-DETERMINING PROTEIN MREC"/>
    <property type="match status" value="1"/>
</dbReference>
<dbReference type="GO" id="GO:0008360">
    <property type="term" value="P:regulation of cell shape"/>
    <property type="evidence" value="ECO:0007669"/>
    <property type="project" value="UniProtKB-KW"/>
</dbReference>
<dbReference type="EMBL" id="CP117826">
    <property type="protein sequence ID" value="XCC61878.1"/>
    <property type="molecule type" value="Genomic_DNA"/>
</dbReference>
<organism evidence="10">
    <name type="scientific">Christensenella massiliensis</name>
    <dbReference type="NCBI Taxonomy" id="1805714"/>
    <lineage>
        <taxon>Bacteria</taxon>
        <taxon>Bacillati</taxon>
        <taxon>Bacillota</taxon>
        <taxon>Clostridia</taxon>
        <taxon>Christensenellales</taxon>
        <taxon>Christensenellaceae</taxon>
        <taxon>Christensenella</taxon>
    </lineage>
</organism>
<feature type="transmembrane region" description="Helical" evidence="8">
    <location>
        <begin position="34"/>
        <end position="52"/>
    </location>
</feature>
<keyword evidence="6" id="KW-0175">Coiled coil</keyword>
<keyword evidence="8" id="KW-0812">Transmembrane</keyword>
<keyword evidence="8" id="KW-1133">Transmembrane helix</keyword>
<evidence type="ECO:0000256" key="2">
    <source>
        <dbReference type="ARBA" id="ARBA00013855"/>
    </source>
</evidence>
<evidence type="ECO:0000256" key="5">
    <source>
        <dbReference type="PIRNR" id="PIRNR038471"/>
    </source>
</evidence>
<dbReference type="AlphaFoldDB" id="A0AAU8A770"/>
<reference evidence="10" key="1">
    <citation type="submission" date="2023-02" db="EMBL/GenBank/DDBJ databases">
        <title>Gut commensal Christensenella minuta modulates host metabolism via a new class of secondary bile acids.</title>
        <authorList>
            <person name="Liu C."/>
        </authorList>
    </citation>
    <scope>NUCLEOTIDE SEQUENCE</scope>
    <source>
        <strain evidence="10">CA70</strain>
    </source>
</reference>
<evidence type="ECO:0000259" key="9">
    <source>
        <dbReference type="Pfam" id="PF04085"/>
    </source>
</evidence>
<dbReference type="InterPro" id="IPR042175">
    <property type="entry name" value="Cell/Rod_MreC_2"/>
</dbReference>
<evidence type="ECO:0000256" key="6">
    <source>
        <dbReference type="SAM" id="Coils"/>
    </source>
</evidence>
<evidence type="ECO:0000313" key="10">
    <source>
        <dbReference type="EMBL" id="XCC61878.1"/>
    </source>
</evidence>
<feature type="coiled-coil region" evidence="6">
    <location>
        <begin position="93"/>
        <end position="140"/>
    </location>
</feature>
<feature type="domain" description="Rod shape-determining protein MreC beta-barrel core" evidence="9">
    <location>
        <begin position="147"/>
        <end position="297"/>
    </location>
</feature>
<sequence>MNKLSVCGRVCGGIAAAPGSEKGRLVVNIFRNKPLIVTVVIIIVLIFLLVAGNGSGTLSQSAGQAGTVFAPVQNFFYQISSNIGGFFDGLVNQDERAQENEELQNELEVFKSKSREYEELKKENERLAELLEYKQENTDQELALARITGKNPGNWFDVFTIDLGRADGIKENMPVITADGLVGRIEEVGLYSSKVMAIIDSRSSVSSIMERSREEAVVKGAVSSNSLDDSLYISFLPLNADITVGDKIITSGYDGIYPKGFLIGEVAESSNTETEGKNVQIEPAVDFRRLEEVFVVKSVGGEETGTVSAANEVIGDSATVGEAAQPSPSSQPAGTQE</sequence>
<keyword evidence="8" id="KW-0472">Membrane</keyword>
<evidence type="ECO:0000256" key="4">
    <source>
        <dbReference type="ARBA" id="ARBA00032089"/>
    </source>
</evidence>
<proteinExistence type="inferred from homology"/>
<gene>
    <name evidence="10" type="primary">mreC</name>
    <name evidence="10" type="ORF">PUP29_10115</name>
</gene>
<dbReference type="InterPro" id="IPR007221">
    <property type="entry name" value="MreC"/>
</dbReference>
<evidence type="ECO:0000256" key="8">
    <source>
        <dbReference type="SAM" id="Phobius"/>
    </source>
</evidence>
<dbReference type="Gene3D" id="2.40.10.350">
    <property type="entry name" value="Rod shape-determining protein MreC, domain 2"/>
    <property type="match status" value="1"/>
</dbReference>
<protein>
    <recommendedName>
        <fullName evidence="2 5">Cell shape-determining protein MreC</fullName>
    </recommendedName>
    <alternativeName>
        <fullName evidence="4 5">Cell shape protein MreC</fullName>
    </alternativeName>
</protein>
<evidence type="ECO:0000256" key="3">
    <source>
        <dbReference type="ARBA" id="ARBA00022960"/>
    </source>
</evidence>
<evidence type="ECO:0000256" key="7">
    <source>
        <dbReference type="SAM" id="MobiDB-lite"/>
    </source>
</evidence>
<feature type="compositionally biased region" description="Polar residues" evidence="7">
    <location>
        <begin position="326"/>
        <end position="337"/>
    </location>
</feature>
<name>A0AAU8A770_9FIRM</name>
<dbReference type="GO" id="GO:0005886">
    <property type="term" value="C:plasma membrane"/>
    <property type="evidence" value="ECO:0007669"/>
    <property type="project" value="TreeGrafter"/>
</dbReference>
<feature type="region of interest" description="Disordered" evidence="7">
    <location>
        <begin position="316"/>
        <end position="337"/>
    </location>
</feature>
<comment type="function">
    <text evidence="5">Involved in formation and maintenance of cell shape.</text>
</comment>